<dbReference type="Proteomes" id="UP000799118">
    <property type="component" value="Unassembled WGS sequence"/>
</dbReference>
<evidence type="ECO:0000259" key="2">
    <source>
        <dbReference type="Pfam" id="PF00698"/>
    </source>
</evidence>
<evidence type="ECO:0000313" key="3">
    <source>
        <dbReference type="EMBL" id="KAE9389773.1"/>
    </source>
</evidence>
<dbReference type="Gene3D" id="6.10.60.10">
    <property type="match status" value="1"/>
</dbReference>
<dbReference type="InterPro" id="IPR001227">
    <property type="entry name" value="Ac_transferase_dom_sf"/>
</dbReference>
<dbReference type="AlphaFoldDB" id="A0A6A4GWG3"/>
<dbReference type="Gene3D" id="2.40.128.700">
    <property type="match status" value="1"/>
</dbReference>
<dbReference type="InterPro" id="IPR016035">
    <property type="entry name" value="Acyl_Trfase/lysoPLipase"/>
</dbReference>
<dbReference type="SUPFAM" id="SSF52151">
    <property type="entry name" value="FabD/lysophospholipase-like"/>
    <property type="match status" value="1"/>
</dbReference>
<accession>A0A6A4GWG3</accession>
<dbReference type="PANTHER" id="PTHR10982">
    <property type="entry name" value="MALONYL COA-ACYL CARRIER PROTEIN TRANSACYLASE"/>
    <property type="match status" value="1"/>
</dbReference>
<reference evidence="3" key="1">
    <citation type="journal article" date="2019" name="Environ. Microbiol.">
        <title>Fungal ecological strategies reflected in gene transcription - a case study of two litter decomposers.</title>
        <authorList>
            <person name="Barbi F."/>
            <person name="Kohler A."/>
            <person name="Barry K."/>
            <person name="Baskaran P."/>
            <person name="Daum C."/>
            <person name="Fauchery L."/>
            <person name="Ihrmark K."/>
            <person name="Kuo A."/>
            <person name="LaButti K."/>
            <person name="Lipzen A."/>
            <person name="Morin E."/>
            <person name="Grigoriev I.V."/>
            <person name="Henrissat B."/>
            <person name="Lindahl B."/>
            <person name="Martin F."/>
        </authorList>
    </citation>
    <scope>NUCLEOTIDE SEQUENCE</scope>
    <source>
        <strain evidence="3">JB14</strain>
    </source>
</reference>
<protein>
    <recommendedName>
        <fullName evidence="2">Malonyl-CoA:ACP transacylase (MAT) domain-containing protein</fullName>
    </recommendedName>
</protein>
<dbReference type="Gene3D" id="3.40.50.720">
    <property type="entry name" value="NAD(P)-binding Rossmann-like Domain"/>
    <property type="match status" value="1"/>
</dbReference>
<organism evidence="3 4">
    <name type="scientific">Gymnopus androsaceus JB14</name>
    <dbReference type="NCBI Taxonomy" id="1447944"/>
    <lineage>
        <taxon>Eukaryota</taxon>
        <taxon>Fungi</taxon>
        <taxon>Dikarya</taxon>
        <taxon>Basidiomycota</taxon>
        <taxon>Agaricomycotina</taxon>
        <taxon>Agaricomycetes</taxon>
        <taxon>Agaricomycetidae</taxon>
        <taxon>Agaricales</taxon>
        <taxon>Marasmiineae</taxon>
        <taxon>Omphalotaceae</taxon>
        <taxon>Gymnopus</taxon>
    </lineage>
</organism>
<dbReference type="OrthoDB" id="3264491at2759"/>
<feature type="domain" description="Malonyl-CoA:ACP transacylase (MAT)" evidence="2">
    <location>
        <begin position="342"/>
        <end position="520"/>
    </location>
</feature>
<proteinExistence type="predicted"/>
<name>A0A6A4GWG3_9AGAR</name>
<dbReference type="InterPro" id="IPR014043">
    <property type="entry name" value="Acyl_transferase_dom"/>
</dbReference>
<keyword evidence="4" id="KW-1185">Reference proteome</keyword>
<dbReference type="PANTHER" id="PTHR10982:SF21">
    <property type="entry name" value="FATTY ACID SYNTHASE SUBUNIT BETA"/>
    <property type="match status" value="1"/>
</dbReference>
<evidence type="ECO:0000256" key="1">
    <source>
        <dbReference type="ARBA" id="ARBA00022679"/>
    </source>
</evidence>
<keyword evidence="1" id="KW-0808">Transferase</keyword>
<dbReference type="GO" id="GO:0016740">
    <property type="term" value="F:transferase activity"/>
    <property type="evidence" value="ECO:0007669"/>
    <property type="project" value="UniProtKB-KW"/>
</dbReference>
<dbReference type="Pfam" id="PF00698">
    <property type="entry name" value="Acyl_transf_1"/>
    <property type="match status" value="1"/>
</dbReference>
<dbReference type="Gene3D" id="3.40.366.10">
    <property type="entry name" value="Malonyl-Coenzyme A Acyl Carrier Protein, domain 2"/>
    <property type="match status" value="1"/>
</dbReference>
<dbReference type="Pfam" id="PF22235">
    <property type="entry name" value="FAS1_thioest_ins"/>
    <property type="match status" value="1"/>
</dbReference>
<gene>
    <name evidence="3" type="ORF">BT96DRAFT_946621</name>
</gene>
<dbReference type="InterPro" id="IPR050830">
    <property type="entry name" value="Fungal_FAS"/>
</dbReference>
<dbReference type="EMBL" id="ML769683">
    <property type="protein sequence ID" value="KAE9389773.1"/>
    <property type="molecule type" value="Genomic_DNA"/>
</dbReference>
<sequence length="571" mass="64344">MELFSAAETRNHNHFTIQVFRKKYGEDAVFTVHFYGDRKTELFRTARFKKDFRFYKPRLAGVVTPAIDGKGTQVKKQGSKNRQKHKELEREDCSWLQAQRALFDFIHTTLGMDLDFILPFAGIPENGREIDGIGNKSELVVPGKVVKVKGHVYCDGKLVVKSKVLFKDQVSFCELLVTGNIFIQDQLNNFHKVGSVDFQADDAHGNPIVSYLQRHGVVQGLTVSLANEGYTLTSTEGSTSFSMLLTNEPYSGVLGNSNPIHINPYFSYYAGLPVLLPVDTFRTLLQRNIRNVYFRMMFPLSEWFFPERSLRSTYAILVKTVNSSGEKILEGSVEVSQTTTSYVFNGQGLQEPGMGMDLYNTSPTARAVWDGADEHCRVVYGFSIIKNVKDNPKDKTIHFSGIKGQAICQCYMEMSYDTDKERAHIVIRTPKYTFNHRNGVLFAQIALVVTEKVAFEDMRAKGFVQTNCAFAGHSLGEYSALASITNVLAISALVDIVFYRGITMQRAVERDLENCSNYAISQELFWRLLTNVEGQQYIFTGELVVLQTMMNVSRVKICSANVTTPKRASVV</sequence>
<evidence type="ECO:0000313" key="4">
    <source>
        <dbReference type="Proteomes" id="UP000799118"/>
    </source>
</evidence>